<dbReference type="GO" id="GO:0046872">
    <property type="term" value="F:metal ion binding"/>
    <property type="evidence" value="ECO:0007669"/>
    <property type="project" value="UniProtKB-KW"/>
</dbReference>
<dbReference type="Pfam" id="PF00111">
    <property type="entry name" value="Fer2"/>
    <property type="match status" value="1"/>
</dbReference>
<sequence>MRIQFMLNGSSETVDAEADTRLINVLRERYHLIGTHASCYSGECGSCIVLINGEIFHSCMTPLFRVRGMRVTTIEGFAKQHAYKEVLAGFREAGLSPCRFCAAGRILTTHALLEISPNPGEEEIAEYYRAVKCRCTDFRTYLKAVQYTGRLRRNRHRVS</sequence>
<evidence type="ECO:0000259" key="6">
    <source>
        <dbReference type="PROSITE" id="PS51085"/>
    </source>
</evidence>
<dbReference type="Proteomes" id="UP000192343">
    <property type="component" value="Unassembled WGS sequence"/>
</dbReference>
<keyword evidence="2" id="KW-0479">Metal-binding</keyword>
<keyword evidence="5" id="KW-0411">Iron-sulfur</keyword>
<dbReference type="EMBL" id="MWQY01000001">
    <property type="protein sequence ID" value="ORC38318.1"/>
    <property type="molecule type" value="Genomic_DNA"/>
</dbReference>
<dbReference type="SUPFAM" id="SSF47741">
    <property type="entry name" value="CO dehydrogenase ISP C-domain like"/>
    <property type="match status" value="1"/>
</dbReference>
<dbReference type="PROSITE" id="PS00197">
    <property type="entry name" value="2FE2S_FER_1"/>
    <property type="match status" value="1"/>
</dbReference>
<dbReference type="Pfam" id="PF01799">
    <property type="entry name" value="Fer2_2"/>
    <property type="match status" value="1"/>
</dbReference>
<dbReference type="PROSITE" id="PS51085">
    <property type="entry name" value="2FE2S_FER_2"/>
    <property type="match status" value="1"/>
</dbReference>
<evidence type="ECO:0000313" key="8">
    <source>
        <dbReference type="Proteomes" id="UP000192343"/>
    </source>
</evidence>
<dbReference type="InterPro" id="IPR001041">
    <property type="entry name" value="2Fe-2S_ferredoxin-type"/>
</dbReference>
<reference evidence="7 8" key="1">
    <citation type="submission" date="2017-03" db="EMBL/GenBank/DDBJ databases">
        <title>Draft Genome sequence of Marispirochaeta sp. strain JC444.</title>
        <authorList>
            <person name="Shivani Y."/>
            <person name="Subhash Y."/>
            <person name="Sasikala C."/>
            <person name="Ramana C."/>
        </authorList>
    </citation>
    <scope>NUCLEOTIDE SEQUENCE [LARGE SCALE GENOMIC DNA]</scope>
    <source>
        <strain evidence="7 8">JC444</strain>
    </source>
</reference>
<dbReference type="InterPro" id="IPR051452">
    <property type="entry name" value="Diverse_Oxidoreductases"/>
</dbReference>
<dbReference type="CDD" id="cd00207">
    <property type="entry name" value="fer2"/>
    <property type="match status" value="1"/>
</dbReference>
<dbReference type="InterPro" id="IPR036884">
    <property type="entry name" value="2Fe-2S-bd_dom_sf"/>
</dbReference>
<dbReference type="InterPro" id="IPR036010">
    <property type="entry name" value="2Fe-2S_ferredoxin-like_sf"/>
</dbReference>
<dbReference type="RefSeq" id="WP_083047327.1">
    <property type="nucleotide sequence ID" value="NZ_CAXXQO010000003.1"/>
</dbReference>
<evidence type="ECO:0000256" key="5">
    <source>
        <dbReference type="ARBA" id="ARBA00023014"/>
    </source>
</evidence>
<evidence type="ECO:0000256" key="4">
    <source>
        <dbReference type="ARBA" id="ARBA00023004"/>
    </source>
</evidence>
<evidence type="ECO:0000256" key="2">
    <source>
        <dbReference type="ARBA" id="ARBA00022723"/>
    </source>
</evidence>
<feature type="domain" description="2Fe-2S ferredoxin-type" evidence="6">
    <location>
        <begin position="1"/>
        <end position="77"/>
    </location>
</feature>
<dbReference type="GO" id="GO:0016491">
    <property type="term" value="F:oxidoreductase activity"/>
    <property type="evidence" value="ECO:0007669"/>
    <property type="project" value="UniProtKB-KW"/>
</dbReference>
<dbReference type="SUPFAM" id="SSF54292">
    <property type="entry name" value="2Fe-2S ferredoxin-like"/>
    <property type="match status" value="1"/>
</dbReference>
<evidence type="ECO:0000313" key="7">
    <source>
        <dbReference type="EMBL" id="ORC38318.1"/>
    </source>
</evidence>
<protein>
    <recommendedName>
        <fullName evidence="6">2Fe-2S ferredoxin-type domain-containing protein</fullName>
    </recommendedName>
</protein>
<organism evidence="7 8">
    <name type="scientific">Marispirochaeta aestuarii</name>
    <dbReference type="NCBI Taxonomy" id="1963862"/>
    <lineage>
        <taxon>Bacteria</taxon>
        <taxon>Pseudomonadati</taxon>
        <taxon>Spirochaetota</taxon>
        <taxon>Spirochaetia</taxon>
        <taxon>Spirochaetales</taxon>
        <taxon>Spirochaetaceae</taxon>
        <taxon>Marispirochaeta</taxon>
    </lineage>
</organism>
<name>A0A1Y1S2W1_9SPIO</name>
<dbReference type="InterPro" id="IPR006058">
    <property type="entry name" value="2Fe2S_fd_BS"/>
</dbReference>
<proteinExistence type="predicted"/>
<dbReference type="AlphaFoldDB" id="A0A1Y1S2W1"/>
<evidence type="ECO:0000256" key="1">
    <source>
        <dbReference type="ARBA" id="ARBA00022714"/>
    </source>
</evidence>
<dbReference type="Gene3D" id="1.10.150.120">
    <property type="entry name" value="[2Fe-2S]-binding domain"/>
    <property type="match status" value="1"/>
</dbReference>
<keyword evidence="4" id="KW-0408">Iron</keyword>
<keyword evidence="3" id="KW-0560">Oxidoreductase</keyword>
<dbReference type="GO" id="GO:0051537">
    <property type="term" value="F:2 iron, 2 sulfur cluster binding"/>
    <property type="evidence" value="ECO:0007669"/>
    <property type="project" value="UniProtKB-KW"/>
</dbReference>
<accession>A0A1Y1S2W1</accession>
<keyword evidence="1" id="KW-0001">2Fe-2S</keyword>
<dbReference type="OrthoDB" id="9796880at2"/>
<comment type="caution">
    <text evidence="7">The sequence shown here is derived from an EMBL/GenBank/DDBJ whole genome shotgun (WGS) entry which is preliminary data.</text>
</comment>
<dbReference type="Gene3D" id="3.10.20.30">
    <property type="match status" value="1"/>
</dbReference>
<dbReference type="PANTHER" id="PTHR44379">
    <property type="entry name" value="OXIDOREDUCTASE WITH IRON-SULFUR SUBUNIT"/>
    <property type="match status" value="1"/>
</dbReference>
<keyword evidence="8" id="KW-1185">Reference proteome</keyword>
<dbReference type="InterPro" id="IPR012675">
    <property type="entry name" value="Beta-grasp_dom_sf"/>
</dbReference>
<gene>
    <name evidence="7" type="ORF">B4O97_00745</name>
</gene>
<dbReference type="PANTHER" id="PTHR44379:SF5">
    <property type="entry name" value="OXIDOREDUCTASE WITH IRON-SULFUR SUBUNIT"/>
    <property type="match status" value="1"/>
</dbReference>
<dbReference type="STRING" id="1963862.B4O97_00745"/>
<dbReference type="InterPro" id="IPR002888">
    <property type="entry name" value="2Fe-2S-bd"/>
</dbReference>
<evidence type="ECO:0000256" key="3">
    <source>
        <dbReference type="ARBA" id="ARBA00023002"/>
    </source>
</evidence>